<comment type="similarity">
    <text evidence="5">Belongs to the actin family.</text>
</comment>
<gene>
    <name evidence="6" type="ORF">QYM36_014808</name>
</gene>
<organism evidence="6 7">
    <name type="scientific">Artemia franciscana</name>
    <name type="common">Brine shrimp</name>
    <name type="synonym">Artemia sanfranciscana</name>
    <dbReference type="NCBI Taxonomy" id="6661"/>
    <lineage>
        <taxon>Eukaryota</taxon>
        <taxon>Metazoa</taxon>
        <taxon>Ecdysozoa</taxon>
        <taxon>Arthropoda</taxon>
        <taxon>Crustacea</taxon>
        <taxon>Branchiopoda</taxon>
        <taxon>Anostraca</taxon>
        <taxon>Artemiidae</taxon>
        <taxon>Artemia</taxon>
    </lineage>
</organism>
<evidence type="ECO:0000256" key="3">
    <source>
        <dbReference type="ARBA" id="ARBA00022741"/>
    </source>
</evidence>
<comment type="caution">
    <text evidence="6">The sequence shown here is derived from an EMBL/GenBank/DDBJ whole genome shotgun (WGS) entry which is preliminary data.</text>
</comment>
<name>A0AA88HDG3_ARTSF</name>
<dbReference type="PANTHER" id="PTHR11937">
    <property type="entry name" value="ACTIN"/>
    <property type="match status" value="1"/>
</dbReference>
<keyword evidence="2" id="KW-0963">Cytoplasm</keyword>
<proteinExistence type="inferred from homology"/>
<dbReference type="EMBL" id="JAVRJZ010000019">
    <property type="protein sequence ID" value="KAK2706893.1"/>
    <property type="molecule type" value="Genomic_DNA"/>
</dbReference>
<dbReference type="Pfam" id="PF00022">
    <property type="entry name" value="Actin"/>
    <property type="match status" value="1"/>
</dbReference>
<keyword evidence="3" id="KW-0547">Nucleotide-binding</keyword>
<comment type="subcellular location">
    <subcellularLocation>
        <location evidence="1">Cytoplasm</location>
    </subcellularLocation>
</comment>
<evidence type="ECO:0000256" key="5">
    <source>
        <dbReference type="RuleBase" id="RU000487"/>
    </source>
</evidence>
<dbReference type="FunFam" id="3.30.420.40:FF:000538">
    <property type="entry name" value="Actin-related protein 2"/>
    <property type="match status" value="1"/>
</dbReference>
<accession>A0AA88HDG3</accession>
<keyword evidence="7" id="KW-1185">Reference proteome</keyword>
<dbReference type="PROSITE" id="PS01132">
    <property type="entry name" value="ACTINS_ACT_LIKE"/>
    <property type="match status" value="1"/>
</dbReference>
<dbReference type="Proteomes" id="UP001187531">
    <property type="component" value="Unassembled WGS sequence"/>
</dbReference>
<dbReference type="Gene3D" id="3.30.420.40">
    <property type="match status" value="1"/>
</dbReference>
<dbReference type="SUPFAM" id="SSF53067">
    <property type="entry name" value="Actin-like ATPase domain"/>
    <property type="match status" value="2"/>
</dbReference>
<keyword evidence="4" id="KW-0067">ATP-binding</keyword>
<protein>
    <recommendedName>
        <fullName evidence="8">Actin-related protein 2</fullName>
    </recommendedName>
</protein>
<evidence type="ECO:0000313" key="7">
    <source>
        <dbReference type="Proteomes" id="UP001187531"/>
    </source>
</evidence>
<dbReference type="Gene3D" id="3.90.640.10">
    <property type="entry name" value="Actin, Chain A, domain 4"/>
    <property type="match status" value="1"/>
</dbReference>
<dbReference type="PRINTS" id="PR00190">
    <property type="entry name" value="ACTIN"/>
</dbReference>
<dbReference type="SMART" id="SM00268">
    <property type="entry name" value="ACTIN"/>
    <property type="match status" value="1"/>
</dbReference>
<dbReference type="AlphaFoldDB" id="A0AA88HDG3"/>
<dbReference type="InterPro" id="IPR043129">
    <property type="entry name" value="ATPase_NBD"/>
</dbReference>
<dbReference type="InterPro" id="IPR020902">
    <property type="entry name" value="Actin/actin-like_CS"/>
</dbReference>
<evidence type="ECO:0000313" key="6">
    <source>
        <dbReference type="EMBL" id="KAK2706893.1"/>
    </source>
</evidence>
<evidence type="ECO:0000256" key="2">
    <source>
        <dbReference type="ARBA" id="ARBA00022490"/>
    </source>
</evidence>
<reference evidence="6" key="1">
    <citation type="submission" date="2023-07" db="EMBL/GenBank/DDBJ databases">
        <title>Chromosome-level genome assembly of Artemia franciscana.</title>
        <authorList>
            <person name="Jo E."/>
        </authorList>
    </citation>
    <scope>NUCLEOTIDE SEQUENCE</scope>
    <source>
        <tissue evidence="6">Whole body</tissue>
    </source>
</reference>
<dbReference type="GO" id="GO:0005524">
    <property type="term" value="F:ATP binding"/>
    <property type="evidence" value="ECO:0007669"/>
    <property type="project" value="UniProtKB-KW"/>
</dbReference>
<evidence type="ECO:0000256" key="4">
    <source>
        <dbReference type="ARBA" id="ARBA00022840"/>
    </source>
</evidence>
<evidence type="ECO:0008006" key="8">
    <source>
        <dbReference type="Google" id="ProtNLM"/>
    </source>
</evidence>
<evidence type="ECO:0000256" key="1">
    <source>
        <dbReference type="ARBA" id="ARBA00004496"/>
    </source>
</evidence>
<sequence>MDSQGRKVIVCDNGTGFVKCGYAGSNFPAYIFPSMVGRPIIRATTKIGDIEVKDLMVGNEASKLRSMLEVKYPMENGIVRNWEDMIHVWDYTFGPEKLDIDTEDCKILLTEPPMNPTKNREKMIEVMFEKYKFSGAFVAIQAVLTLYAQGLLSGVVVDSGDGVTHICPVYEGFAMPHLTRRLDIAGRDITRYLIKLLLLRGYAFNHSADFETIRQMKEKLCYVAYNVETEQRLALETTVLVESYTVSRCQV</sequence>
<dbReference type="InterPro" id="IPR004000">
    <property type="entry name" value="Actin"/>
</dbReference>
<dbReference type="GO" id="GO:0005737">
    <property type="term" value="C:cytoplasm"/>
    <property type="evidence" value="ECO:0007669"/>
    <property type="project" value="UniProtKB-SubCell"/>
</dbReference>